<name>A0AA46PCH0_CYTFI</name>
<dbReference type="AlphaFoldDB" id="A0AA46PCH0"/>
<organism evidence="1 2">
    <name type="scientific">Cytobacillus firmus</name>
    <name type="common">Bacillus firmus</name>
    <dbReference type="NCBI Taxonomy" id="1399"/>
    <lineage>
        <taxon>Bacteria</taxon>
        <taxon>Bacillati</taxon>
        <taxon>Bacillota</taxon>
        <taxon>Bacilli</taxon>
        <taxon>Bacillales</taxon>
        <taxon>Bacillaceae</taxon>
        <taxon>Cytobacillus</taxon>
    </lineage>
</organism>
<sequence>METVLTRPSAAPVIQPLRTIGYNANTAIADLVDNSLDARAVKIHIYFAYGESDGVITISDNGSGMDEEMLQTAMNIGSKDPRAKRGANELGRFGMG</sequence>
<dbReference type="Gene3D" id="3.30.565.10">
    <property type="entry name" value="Histidine kinase-like ATPase, C-terminal domain"/>
    <property type="match status" value="1"/>
</dbReference>
<accession>A0AA46PCH0</accession>
<protein>
    <submittedName>
        <fullName evidence="1">ATP-binding protein</fullName>
    </submittedName>
</protein>
<dbReference type="EMBL" id="CP107027">
    <property type="protein sequence ID" value="UYG95328.1"/>
    <property type="molecule type" value="Genomic_DNA"/>
</dbReference>
<proteinExistence type="predicted"/>
<dbReference type="InterPro" id="IPR036890">
    <property type="entry name" value="HATPase_C_sf"/>
</dbReference>
<keyword evidence="1" id="KW-0547">Nucleotide-binding</keyword>
<dbReference type="GO" id="GO:0005524">
    <property type="term" value="F:ATP binding"/>
    <property type="evidence" value="ECO:0007669"/>
    <property type="project" value="UniProtKB-KW"/>
</dbReference>
<reference evidence="1" key="1">
    <citation type="submission" date="2022-10" db="EMBL/GenBank/DDBJ databases">
        <title>Mechanism of multi-heavy metal repair in Cytobacillus Firmus M7.</title>
        <authorList>
            <person name="Li X."/>
            <person name="Yu C."/>
        </authorList>
    </citation>
    <scope>NUCLEOTIDE SEQUENCE</scope>
    <source>
        <strain evidence="1">M7</strain>
    </source>
</reference>
<dbReference type="SUPFAM" id="SSF55874">
    <property type="entry name" value="ATPase domain of HSP90 chaperone/DNA topoisomerase II/histidine kinase"/>
    <property type="match status" value="1"/>
</dbReference>
<gene>
    <name evidence="1" type="ORF">OD459_24645</name>
</gene>
<keyword evidence="1" id="KW-0067">ATP-binding</keyword>
<dbReference type="RefSeq" id="WP_263599596.1">
    <property type="nucleotide sequence ID" value="NZ_CP107027.1"/>
</dbReference>
<evidence type="ECO:0000313" key="2">
    <source>
        <dbReference type="Proteomes" id="UP001163104"/>
    </source>
</evidence>
<dbReference type="Pfam" id="PF13589">
    <property type="entry name" value="HATPase_c_3"/>
    <property type="match status" value="1"/>
</dbReference>
<evidence type="ECO:0000313" key="1">
    <source>
        <dbReference type="EMBL" id="UYG95328.1"/>
    </source>
</evidence>
<dbReference type="Proteomes" id="UP001163104">
    <property type="component" value="Chromosome"/>
</dbReference>